<gene>
    <name evidence="2" type="ORF">J2Z17_004790</name>
</gene>
<evidence type="ECO:0000256" key="1">
    <source>
        <dbReference type="SAM" id="MobiDB-lite"/>
    </source>
</evidence>
<feature type="region of interest" description="Disordered" evidence="1">
    <location>
        <begin position="110"/>
        <end position="139"/>
    </location>
</feature>
<proteinExistence type="predicted"/>
<reference evidence="2 3" key="1">
    <citation type="submission" date="2021-03" db="EMBL/GenBank/DDBJ databases">
        <title>Genomic Encyclopedia of Type Strains, Phase IV (KMG-IV): sequencing the most valuable type-strain genomes for metagenomic binning, comparative biology and taxonomic classification.</title>
        <authorList>
            <person name="Goeker M."/>
        </authorList>
    </citation>
    <scope>NUCLEOTIDE SEQUENCE [LARGE SCALE GENOMIC DNA]</scope>
    <source>
        <strain evidence="2 3">DSM 21600</strain>
    </source>
</reference>
<dbReference type="Proteomes" id="UP000759443">
    <property type="component" value="Unassembled WGS sequence"/>
</dbReference>
<name>A0ABS4E5V7_9HYPH</name>
<keyword evidence="3" id="KW-1185">Reference proteome</keyword>
<sequence>MEMKFRKRRNAAQPVEVQIAIQMPIDVIQYPLHPVVENLALPLHHPSCVAPPNKAHARGTRSTDLAVLSGIRGKWCKETEGRLKAGPTEQKRELMTVKRTGSRQTICMPRIRMPNAPPTPTPAGKNLPTASGSAMSRLQ</sequence>
<evidence type="ECO:0000313" key="2">
    <source>
        <dbReference type="EMBL" id="MBP1853329.1"/>
    </source>
</evidence>
<organism evidence="2 3">
    <name type="scientific">Rhizobium halophytocola</name>
    <dbReference type="NCBI Taxonomy" id="735519"/>
    <lineage>
        <taxon>Bacteria</taxon>
        <taxon>Pseudomonadati</taxon>
        <taxon>Pseudomonadota</taxon>
        <taxon>Alphaproteobacteria</taxon>
        <taxon>Hyphomicrobiales</taxon>
        <taxon>Rhizobiaceae</taxon>
        <taxon>Rhizobium/Agrobacterium group</taxon>
        <taxon>Rhizobium</taxon>
    </lineage>
</organism>
<accession>A0ABS4E5V7</accession>
<protein>
    <submittedName>
        <fullName evidence="2">Uncharacterized protein</fullName>
    </submittedName>
</protein>
<feature type="compositionally biased region" description="Polar residues" evidence="1">
    <location>
        <begin position="128"/>
        <end position="139"/>
    </location>
</feature>
<evidence type="ECO:0000313" key="3">
    <source>
        <dbReference type="Proteomes" id="UP000759443"/>
    </source>
</evidence>
<comment type="caution">
    <text evidence="2">The sequence shown here is derived from an EMBL/GenBank/DDBJ whole genome shotgun (WGS) entry which is preliminary data.</text>
</comment>
<dbReference type="EMBL" id="JAGGJU010000017">
    <property type="protein sequence ID" value="MBP1853329.1"/>
    <property type="molecule type" value="Genomic_DNA"/>
</dbReference>